<reference evidence="3" key="2">
    <citation type="journal article" date="2011" name="Plant Physiol.">
        <title>Developing rice with high yield under phosphorus deficiency: Pup1 sequence to application.</title>
        <authorList>
            <person name="Chin J.H."/>
            <person name="Gamuyao R."/>
            <person name="Dalid C."/>
            <person name="Bustamam M."/>
            <person name="Prasetiyono J."/>
            <person name="Moeljopawiro S."/>
            <person name="Wissuwa M."/>
            <person name="Heuer S."/>
        </authorList>
    </citation>
    <scope>NUCLEOTIDE SEQUENCE</scope>
</reference>
<dbReference type="Pfam" id="PF05754">
    <property type="entry name" value="DUF834"/>
    <property type="match status" value="1"/>
</dbReference>
<dbReference type="EMBL" id="AB458444">
    <property type="protein sequence ID" value="BAH80021.1"/>
    <property type="molecule type" value="Genomic_DNA"/>
</dbReference>
<feature type="compositionally biased region" description="Basic and acidic residues" evidence="1">
    <location>
        <begin position="10"/>
        <end position="44"/>
    </location>
</feature>
<proteinExistence type="predicted"/>
<feature type="compositionally biased region" description="Basic residues" evidence="1">
    <location>
        <begin position="218"/>
        <end position="233"/>
    </location>
</feature>
<gene>
    <name evidence="3" type="primary">OsPupK32-1</name>
</gene>
<reference evidence="3" key="3">
    <citation type="journal article" date="2012" name="Nature">
        <title>The protein kinase Pstol1 from traditional rice confers tolerance of phosphorus deficiency.</title>
        <authorList>
            <person name="Gamuyao R."/>
            <person name="Chin J.H."/>
            <person name="Pariasca-Tanaka J."/>
            <person name="Pesaresi P."/>
            <person name="Catausan S."/>
            <person name="Dalid C."/>
            <person name="Slamet-Loedin I."/>
            <person name="Tecson-Mendoza E.M."/>
            <person name="Wissuwa M."/>
            <person name="Heuer S."/>
        </authorList>
    </citation>
    <scope>NUCLEOTIDE SEQUENCE</scope>
</reference>
<protein>
    <submittedName>
        <fullName evidence="3">Putative retrotransposon protein</fullName>
    </submittedName>
</protein>
<evidence type="ECO:0000256" key="1">
    <source>
        <dbReference type="SAM" id="MobiDB-lite"/>
    </source>
</evidence>
<feature type="domain" description="DUF834" evidence="2">
    <location>
        <begin position="77"/>
        <end position="129"/>
    </location>
</feature>
<name>C5NNT2_ORYSI</name>
<dbReference type="InterPro" id="IPR008552">
    <property type="entry name" value="DUF834"/>
</dbReference>
<reference evidence="3" key="1">
    <citation type="journal article" date="2009" name="Plant Biotechnol. J.">
        <title>Comparative sequence analyses of the major quantitative trait locus phosphorus uptake 1 (Pup1) reveal a complex genetic structure.</title>
        <authorList>
            <person name="Heuer S."/>
            <person name="Lu X."/>
            <person name="Chin J.H."/>
            <person name="Pariasca-Tanaka J."/>
            <person name="Kanamori H."/>
            <person name="Matsumoto T."/>
            <person name="De Leon T."/>
            <person name="Ulat V.J."/>
            <person name="Ismail A.M."/>
            <person name="Yano M."/>
            <person name="Wissuwa M."/>
        </authorList>
    </citation>
    <scope>NUCLEOTIDE SEQUENCE</scope>
</reference>
<evidence type="ECO:0000313" key="3">
    <source>
        <dbReference type="EMBL" id="BAH80021.1"/>
    </source>
</evidence>
<accession>C5NNT2</accession>
<feature type="region of interest" description="Disordered" evidence="1">
    <location>
        <begin position="127"/>
        <end position="164"/>
    </location>
</feature>
<dbReference type="AlphaFoldDB" id="C5NNT2"/>
<feature type="region of interest" description="Disordered" evidence="1">
    <location>
        <begin position="1"/>
        <end position="88"/>
    </location>
</feature>
<feature type="region of interest" description="Disordered" evidence="1">
    <location>
        <begin position="214"/>
        <end position="248"/>
    </location>
</feature>
<evidence type="ECO:0000259" key="2">
    <source>
        <dbReference type="Pfam" id="PF05754"/>
    </source>
</evidence>
<organism evidence="3">
    <name type="scientific">Oryza sativa subsp. indica</name>
    <name type="common">Rice</name>
    <dbReference type="NCBI Taxonomy" id="39946"/>
    <lineage>
        <taxon>Eukaryota</taxon>
        <taxon>Viridiplantae</taxon>
        <taxon>Streptophyta</taxon>
        <taxon>Embryophyta</taxon>
        <taxon>Tracheophyta</taxon>
        <taxon>Spermatophyta</taxon>
        <taxon>Magnoliopsida</taxon>
        <taxon>Liliopsida</taxon>
        <taxon>Poales</taxon>
        <taxon>Poaceae</taxon>
        <taxon>BOP clade</taxon>
        <taxon>Oryzoideae</taxon>
        <taxon>Oryzeae</taxon>
        <taxon>Oryzinae</taxon>
        <taxon>Oryza</taxon>
        <taxon>Oryza sativa</taxon>
    </lineage>
</organism>
<sequence length="248" mass="27034">MIFQSFNLLENREKGKRERDDVSPGKDDHDVTQRRPARDRELAGARDFGGRIGGHQRVAGDETNSTVPTPTRGDARRRPATKKKAAAARVDGVGGAPVVGDANGGADGLPLLTANLTVVAATGGDGGDGAAAMPKDDRRRRRLNARGDGARKHGRTRERGQTREEITGNIYMSSNRRDRAANERNQIGKNSDSFLEINSKPNSNLLQNSTICFDSWGKRKRRPRGTKPLKNPKRLSSDSAGFDAGRRR</sequence>